<dbReference type="EMBL" id="WTPW01000823">
    <property type="protein sequence ID" value="KAF0476723.1"/>
    <property type="molecule type" value="Genomic_DNA"/>
</dbReference>
<name>A0A8H3XLB8_GIGMA</name>
<sequence>MKFLQLHTIIANTSGKHYQIYVKQPCGIVHLPHLHAFAINGRAYHQVYPANAKGYPTNWFVYDANARNCVADQYKLNQEIVSLIERELAIANPFVKSLYRLYSVDYPQACLIIQQPTNNAEVAACTIIHSTAVIQE</sequence>
<organism evidence="1 2">
    <name type="scientific">Gigaspora margarita</name>
    <dbReference type="NCBI Taxonomy" id="4874"/>
    <lineage>
        <taxon>Eukaryota</taxon>
        <taxon>Fungi</taxon>
        <taxon>Fungi incertae sedis</taxon>
        <taxon>Mucoromycota</taxon>
        <taxon>Glomeromycotina</taxon>
        <taxon>Glomeromycetes</taxon>
        <taxon>Diversisporales</taxon>
        <taxon>Gigasporaceae</taxon>
        <taxon>Gigaspora</taxon>
    </lineage>
</organism>
<dbReference type="AlphaFoldDB" id="A0A8H3XLB8"/>
<evidence type="ECO:0000313" key="2">
    <source>
        <dbReference type="Proteomes" id="UP000439903"/>
    </source>
</evidence>
<accession>A0A8H3XLB8</accession>
<protein>
    <submittedName>
        <fullName evidence="1">Uncharacterized protein</fullName>
    </submittedName>
</protein>
<comment type="caution">
    <text evidence="1">The sequence shown here is derived from an EMBL/GenBank/DDBJ whole genome shotgun (WGS) entry which is preliminary data.</text>
</comment>
<evidence type="ECO:0000313" key="1">
    <source>
        <dbReference type="EMBL" id="KAF0476723.1"/>
    </source>
</evidence>
<reference evidence="1 2" key="1">
    <citation type="journal article" date="2019" name="Environ. Microbiol.">
        <title>At the nexus of three kingdoms: the genome of the mycorrhizal fungus Gigaspora margarita provides insights into plant, endobacterial and fungal interactions.</title>
        <authorList>
            <person name="Venice F."/>
            <person name="Ghignone S."/>
            <person name="Salvioli di Fossalunga A."/>
            <person name="Amselem J."/>
            <person name="Novero M."/>
            <person name="Xianan X."/>
            <person name="Sedzielewska Toro K."/>
            <person name="Morin E."/>
            <person name="Lipzen A."/>
            <person name="Grigoriev I.V."/>
            <person name="Henrissat B."/>
            <person name="Martin F.M."/>
            <person name="Bonfante P."/>
        </authorList>
    </citation>
    <scope>NUCLEOTIDE SEQUENCE [LARGE SCALE GENOMIC DNA]</scope>
    <source>
        <strain evidence="1 2">BEG34</strain>
    </source>
</reference>
<proteinExistence type="predicted"/>
<keyword evidence="2" id="KW-1185">Reference proteome</keyword>
<dbReference type="OrthoDB" id="2437758at2759"/>
<gene>
    <name evidence="1" type="ORF">F8M41_024352</name>
</gene>
<dbReference type="Proteomes" id="UP000439903">
    <property type="component" value="Unassembled WGS sequence"/>
</dbReference>